<dbReference type="OMA" id="HCTATHE"/>
<dbReference type="Gene3D" id="2.120.10.80">
    <property type="entry name" value="Kelch-type beta propeller"/>
    <property type="match status" value="1"/>
</dbReference>
<feature type="domain" description="Attractin/MKLN-like beta-propeller" evidence="4">
    <location>
        <begin position="169"/>
        <end position="394"/>
    </location>
</feature>
<dbReference type="Proteomes" id="UP000318571">
    <property type="component" value="Chromosome 11"/>
</dbReference>
<dbReference type="InterPro" id="IPR056737">
    <property type="entry name" value="Beta-prop_ATRN-MKLN-like"/>
</dbReference>
<evidence type="ECO:0000313" key="5">
    <source>
        <dbReference type="EMBL" id="TRY77829.1"/>
    </source>
</evidence>
<dbReference type="InterPro" id="IPR006652">
    <property type="entry name" value="Kelch_1"/>
</dbReference>
<dbReference type="Pfam" id="PF24981">
    <property type="entry name" value="Beta-prop_ATRN-LZTR1"/>
    <property type="match status" value="1"/>
</dbReference>
<feature type="chain" id="PRO_5021968511" description="Attractin/MKLN-like beta-propeller domain-containing protein" evidence="3">
    <location>
        <begin position="21"/>
        <end position="437"/>
    </location>
</feature>
<accession>A0A553PJJ5</accession>
<evidence type="ECO:0000259" key="4">
    <source>
        <dbReference type="Pfam" id="PF24981"/>
    </source>
</evidence>
<keyword evidence="3" id="KW-0732">Signal</keyword>
<feature type="signal peptide" evidence="3">
    <location>
        <begin position="1"/>
        <end position="20"/>
    </location>
</feature>
<dbReference type="InterPro" id="IPR015915">
    <property type="entry name" value="Kelch-typ_b-propeller"/>
</dbReference>
<organism evidence="5 6">
    <name type="scientific">Tigriopus californicus</name>
    <name type="common">Marine copepod</name>
    <dbReference type="NCBI Taxonomy" id="6832"/>
    <lineage>
        <taxon>Eukaryota</taxon>
        <taxon>Metazoa</taxon>
        <taxon>Ecdysozoa</taxon>
        <taxon>Arthropoda</taxon>
        <taxon>Crustacea</taxon>
        <taxon>Multicrustacea</taxon>
        <taxon>Hexanauplia</taxon>
        <taxon>Copepoda</taxon>
        <taxon>Harpacticoida</taxon>
        <taxon>Harpacticidae</taxon>
        <taxon>Tigriopus</taxon>
    </lineage>
</organism>
<comment type="caution">
    <text evidence="5">The sequence shown here is derived from an EMBL/GenBank/DDBJ whole genome shotgun (WGS) entry which is preliminary data.</text>
</comment>
<evidence type="ECO:0000256" key="1">
    <source>
        <dbReference type="ARBA" id="ARBA00022441"/>
    </source>
</evidence>
<name>A0A553PJJ5_TIGCA</name>
<dbReference type="EMBL" id="VCGU01000003">
    <property type="protein sequence ID" value="TRY77829.1"/>
    <property type="molecule type" value="Genomic_DNA"/>
</dbReference>
<gene>
    <name evidence="5" type="ORF">TCAL_07835</name>
</gene>
<dbReference type="SMART" id="SM00612">
    <property type="entry name" value="Kelch"/>
    <property type="match status" value="5"/>
</dbReference>
<proteinExistence type="predicted"/>
<evidence type="ECO:0000256" key="2">
    <source>
        <dbReference type="ARBA" id="ARBA00022737"/>
    </source>
</evidence>
<evidence type="ECO:0000256" key="3">
    <source>
        <dbReference type="SAM" id="SignalP"/>
    </source>
</evidence>
<dbReference type="STRING" id="6832.A0A553PJJ5"/>
<dbReference type="PANTHER" id="PTHR45632">
    <property type="entry name" value="LD33804P"/>
    <property type="match status" value="1"/>
</dbReference>
<dbReference type="PANTHER" id="PTHR45632:SF26">
    <property type="entry name" value="BTB DOMAIN-CONTAINING PROTEIN"/>
    <property type="match status" value="1"/>
</dbReference>
<reference evidence="5 6" key="1">
    <citation type="journal article" date="2018" name="Nat. Ecol. Evol.">
        <title>Genomic signatures of mitonuclear coevolution across populations of Tigriopus californicus.</title>
        <authorList>
            <person name="Barreto F.S."/>
            <person name="Watson E.T."/>
            <person name="Lima T.G."/>
            <person name="Willett C.S."/>
            <person name="Edmands S."/>
            <person name="Li W."/>
            <person name="Burton R.S."/>
        </authorList>
    </citation>
    <scope>NUCLEOTIDE SEQUENCE [LARGE SCALE GENOMIC DNA]</scope>
    <source>
        <strain evidence="5 6">San Diego</strain>
    </source>
</reference>
<dbReference type="AlphaFoldDB" id="A0A553PJJ5"/>
<evidence type="ECO:0000313" key="6">
    <source>
        <dbReference type="Proteomes" id="UP000318571"/>
    </source>
</evidence>
<keyword evidence="6" id="KW-1185">Reference proteome</keyword>
<keyword evidence="1" id="KW-0880">Kelch repeat</keyword>
<dbReference type="SUPFAM" id="SSF117281">
    <property type="entry name" value="Kelch motif"/>
    <property type="match status" value="1"/>
</dbReference>
<sequence>MFWLAPAGFDLLFVLDLCLSLQSSLPSCLAMVIVHRLELIISHLSVAVGSVLWIITRAKKRMVNFWSRQVRSSINWGVSKGAMSTPHVNGRWTWYEAQEWDSSTRGVCHLFQSCGSRNTSCTFCYTGDRSCYRDETEQRVSAIIGGIFFETSINDVEVIEQSGHCKPGLVEDTPPEWVRWGHASATVGSSLYVCGGRDNFEIKNSCLRYDIVRRVWENDVSPMKFSRQGAKAVEAYGELYIMGGHNGTHALSSVEIFNYEDGTWRQLDVPMIHPRADHCTATHEDGIYALGGRSLPDSGLVASMEVFNITTGQWSELKPPNLTRADHSCAFMENGLLVAGGRDLSGNNIGTVDFFNLTNHQWQPMAEMVIERYAFGLTVMNDSATAVGGHNGVTALKSAEQYSMGMNEWRLLELELDNARSEFSITGIPLSLLPEGC</sequence>
<keyword evidence="2" id="KW-0677">Repeat</keyword>
<protein>
    <recommendedName>
        <fullName evidence="4">Attractin/MKLN-like beta-propeller domain-containing protein</fullName>
    </recommendedName>
</protein>